<dbReference type="RefSeq" id="WP_085897057.1">
    <property type="nucleotide sequence ID" value="NZ_FWFY01000008.1"/>
</dbReference>
<dbReference type="CDD" id="cd07377">
    <property type="entry name" value="WHTH_GntR"/>
    <property type="match status" value="1"/>
</dbReference>
<dbReference type="OrthoDB" id="7620579at2"/>
<dbReference type="PROSITE" id="PS50949">
    <property type="entry name" value="HTH_GNTR"/>
    <property type="match status" value="1"/>
</dbReference>
<evidence type="ECO:0000256" key="1">
    <source>
        <dbReference type="ARBA" id="ARBA00023015"/>
    </source>
</evidence>
<dbReference type="Pfam" id="PF07729">
    <property type="entry name" value="FCD"/>
    <property type="match status" value="1"/>
</dbReference>
<keyword evidence="2" id="KW-0238">DNA-binding</keyword>
<accession>A0A1X6ZN20</accession>
<evidence type="ECO:0000313" key="7">
    <source>
        <dbReference type="Proteomes" id="UP000193495"/>
    </source>
</evidence>
<evidence type="ECO:0000256" key="3">
    <source>
        <dbReference type="ARBA" id="ARBA00023163"/>
    </source>
</evidence>
<reference evidence="5 8" key="2">
    <citation type="submission" date="2018-03" db="EMBL/GenBank/DDBJ databases">
        <title>Genomic Encyclopedia of Archaeal and Bacterial Type Strains, Phase II (KMG-II): from individual species to whole genera.</title>
        <authorList>
            <person name="Goeker M."/>
        </authorList>
    </citation>
    <scope>NUCLEOTIDE SEQUENCE [LARGE SCALE GENOMIC DNA]</scope>
    <source>
        <strain evidence="5 8">DSM 29956</strain>
    </source>
</reference>
<dbReference type="Proteomes" id="UP000193495">
    <property type="component" value="Unassembled WGS sequence"/>
</dbReference>
<dbReference type="EMBL" id="FWFY01000008">
    <property type="protein sequence ID" value="SLN56237.1"/>
    <property type="molecule type" value="Genomic_DNA"/>
</dbReference>
<dbReference type="GO" id="GO:0003677">
    <property type="term" value="F:DNA binding"/>
    <property type="evidence" value="ECO:0007669"/>
    <property type="project" value="UniProtKB-KW"/>
</dbReference>
<keyword evidence="8" id="KW-1185">Reference proteome</keyword>
<dbReference type="SUPFAM" id="SSF48008">
    <property type="entry name" value="GntR ligand-binding domain-like"/>
    <property type="match status" value="1"/>
</dbReference>
<dbReference type="InterPro" id="IPR011711">
    <property type="entry name" value="GntR_C"/>
</dbReference>
<keyword evidence="3" id="KW-0804">Transcription</keyword>
<evidence type="ECO:0000256" key="2">
    <source>
        <dbReference type="ARBA" id="ARBA00023125"/>
    </source>
</evidence>
<dbReference type="InterPro" id="IPR036390">
    <property type="entry name" value="WH_DNA-bd_sf"/>
</dbReference>
<dbReference type="EMBL" id="PYGB01000007">
    <property type="protein sequence ID" value="PSK85849.1"/>
    <property type="molecule type" value="Genomic_DNA"/>
</dbReference>
<dbReference type="Proteomes" id="UP000240624">
    <property type="component" value="Unassembled WGS sequence"/>
</dbReference>
<dbReference type="Gene3D" id="1.20.120.530">
    <property type="entry name" value="GntR ligand-binding domain-like"/>
    <property type="match status" value="1"/>
</dbReference>
<dbReference type="SUPFAM" id="SSF46785">
    <property type="entry name" value="Winged helix' DNA-binding domain"/>
    <property type="match status" value="1"/>
</dbReference>
<dbReference type="Pfam" id="PF00392">
    <property type="entry name" value="GntR"/>
    <property type="match status" value="1"/>
</dbReference>
<evidence type="ECO:0000313" key="8">
    <source>
        <dbReference type="Proteomes" id="UP000240624"/>
    </source>
</evidence>
<protein>
    <submittedName>
        <fullName evidence="5">GntR family transcriptional regulator</fullName>
    </submittedName>
    <submittedName>
        <fullName evidence="6">Putative HTH-type transcriptional regulator YdfH</fullName>
    </submittedName>
</protein>
<dbReference type="SMART" id="SM00895">
    <property type="entry name" value="FCD"/>
    <property type="match status" value="1"/>
</dbReference>
<gene>
    <name evidence="6" type="primary">ydfH_4</name>
    <name evidence="5" type="ORF">CLV79_10779</name>
    <name evidence="6" type="ORF">LOS8367_02661</name>
</gene>
<dbReference type="GO" id="GO:0003700">
    <property type="term" value="F:DNA-binding transcription factor activity"/>
    <property type="evidence" value="ECO:0007669"/>
    <property type="project" value="InterPro"/>
</dbReference>
<name>A0A1X6ZN20_9RHOB</name>
<evidence type="ECO:0000313" key="5">
    <source>
        <dbReference type="EMBL" id="PSK85849.1"/>
    </source>
</evidence>
<organism evidence="6 7">
    <name type="scientific">Limimaricola soesokkakensis</name>
    <dbReference type="NCBI Taxonomy" id="1343159"/>
    <lineage>
        <taxon>Bacteria</taxon>
        <taxon>Pseudomonadati</taxon>
        <taxon>Pseudomonadota</taxon>
        <taxon>Alphaproteobacteria</taxon>
        <taxon>Rhodobacterales</taxon>
        <taxon>Paracoccaceae</taxon>
        <taxon>Limimaricola</taxon>
    </lineage>
</organism>
<reference evidence="6 7" key="1">
    <citation type="submission" date="2017-03" db="EMBL/GenBank/DDBJ databases">
        <authorList>
            <person name="Afonso C.L."/>
            <person name="Miller P.J."/>
            <person name="Scott M.A."/>
            <person name="Spackman E."/>
            <person name="Goraichik I."/>
            <person name="Dimitrov K.M."/>
            <person name="Suarez D.L."/>
            <person name="Swayne D.E."/>
        </authorList>
    </citation>
    <scope>NUCLEOTIDE SEQUENCE [LARGE SCALE GENOMIC DNA]</scope>
    <source>
        <strain evidence="6 7">CECT 8367</strain>
    </source>
</reference>
<dbReference type="PANTHER" id="PTHR43537">
    <property type="entry name" value="TRANSCRIPTIONAL REGULATOR, GNTR FAMILY"/>
    <property type="match status" value="1"/>
</dbReference>
<evidence type="ECO:0000313" key="6">
    <source>
        <dbReference type="EMBL" id="SLN56237.1"/>
    </source>
</evidence>
<sequence length="231" mass="25830">MTASPLAEQIAQKLRRDILRGKLAPGDPIKERDNAVDLGVSRTPLREAVRILAKEGLVQLRPARSPIVADPSLKEVRDAVMVLKALEILSGELACREASDAEIAEIRDLSERHLALSETAEGDALIELFEIDMAFHTAIARASHNPALAETHAAYLARMWRQRYLSAVQRRARERVRTQHENIVRGLETRDPARVGTEIDAHLSALIVNLTRLFELRESGRDLTTNEKDIE</sequence>
<evidence type="ECO:0000259" key="4">
    <source>
        <dbReference type="PROSITE" id="PS50949"/>
    </source>
</evidence>
<dbReference type="AlphaFoldDB" id="A0A1X6ZN20"/>
<dbReference type="InterPro" id="IPR008920">
    <property type="entry name" value="TF_FadR/GntR_C"/>
</dbReference>
<keyword evidence="1" id="KW-0805">Transcription regulation</keyword>
<dbReference type="PANTHER" id="PTHR43537:SF50">
    <property type="entry name" value="TRANSCRIPTIONAL REGULATORY PROTEIN"/>
    <property type="match status" value="1"/>
</dbReference>
<dbReference type="Gene3D" id="1.10.10.10">
    <property type="entry name" value="Winged helix-like DNA-binding domain superfamily/Winged helix DNA-binding domain"/>
    <property type="match status" value="1"/>
</dbReference>
<proteinExistence type="predicted"/>
<dbReference type="InterPro" id="IPR036388">
    <property type="entry name" value="WH-like_DNA-bd_sf"/>
</dbReference>
<dbReference type="InterPro" id="IPR000524">
    <property type="entry name" value="Tscrpt_reg_HTH_GntR"/>
</dbReference>
<dbReference type="SMART" id="SM00345">
    <property type="entry name" value="HTH_GNTR"/>
    <property type="match status" value="1"/>
</dbReference>
<feature type="domain" description="HTH gntR-type" evidence="4">
    <location>
        <begin position="4"/>
        <end position="71"/>
    </location>
</feature>